<gene>
    <name evidence="3" type="ORF">GSF22_17370</name>
</gene>
<comment type="pathway">
    <text evidence="1">Carbohydrate degradation.</text>
</comment>
<feature type="domain" description="Glucosamine/galactosamine-6-phosphate isomerase" evidence="2">
    <location>
        <begin position="1"/>
        <end position="58"/>
    </location>
</feature>
<evidence type="ECO:0000256" key="1">
    <source>
        <dbReference type="ARBA" id="ARBA00004921"/>
    </source>
</evidence>
<keyword evidence="4" id="KW-1185">Reference proteome</keyword>
<dbReference type="InterPro" id="IPR006148">
    <property type="entry name" value="Glc/Gal-6P_isomerase"/>
</dbReference>
<dbReference type="InterPro" id="IPR039104">
    <property type="entry name" value="6PGL"/>
</dbReference>
<dbReference type="Proteomes" id="UP000823521">
    <property type="component" value="Unassembled WGS sequence"/>
</dbReference>
<dbReference type="Gene3D" id="3.40.50.1360">
    <property type="match status" value="1"/>
</dbReference>
<sequence>KPPPTRLTLTLPAISTAEEVWLVAAGADKSRAVGMALAGTVPAPLPAAGVHGVRRTLWLLDRAAAADLPPR</sequence>
<protein>
    <submittedName>
        <fullName evidence="3">6-phosphogluconolactonase</fullName>
    </submittedName>
</protein>
<name>A0ABS3VTB8_MICEH</name>
<dbReference type="InterPro" id="IPR037171">
    <property type="entry name" value="NagB/RpiA_transferase-like"/>
</dbReference>
<dbReference type="EMBL" id="WVUH01000144">
    <property type="protein sequence ID" value="MBO4207760.1"/>
    <property type="molecule type" value="Genomic_DNA"/>
</dbReference>
<evidence type="ECO:0000259" key="2">
    <source>
        <dbReference type="Pfam" id="PF01182"/>
    </source>
</evidence>
<dbReference type="Pfam" id="PF01182">
    <property type="entry name" value="Glucosamine_iso"/>
    <property type="match status" value="1"/>
</dbReference>
<comment type="caution">
    <text evidence="3">The sequence shown here is derived from an EMBL/GenBank/DDBJ whole genome shotgun (WGS) entry which is preliminary data.</text>
</comment>
<accession>A0ABS3VTB8</accession>
<evidence type="ECO:0000313" key="3">
    <source>
        <dbReference type="EMBL" id="MBO4207760.1"/>
    </source>
</evidence>
<dbReference type="PANTHER" id="PTHR11054">
    <property type="entry name" value="6-PHOSPHOGLUCONOLACTONASE"/>
    <property type="match status" value="1"/>
</dbReference>
<reference evidence="3 4" key="1">
    <citation type="submission" date="2019-12" db="EMBL/GenBank/DDBJ databases">
        <title>Whole genome sequencing of endophytic Actinobacterium Micromonospora sp. MPMI6T.</title>
        <authorList>
            <person name="Evv R."/>
            <person name="Podile A.R."/>
        </authorList>
    </citation>
    <scope>NUCLEOTIDE SEQUENCE [LARGE SCALE GENOMIC DNA]</scope>
    <source>
        <strain evidence="3 4">MPMI6</strain>
    </source>
</reference>
<organism evidence="3 4">
    <name type="scientific">Micromonospora echinofusca</name>
    <dbReference type="NCBI Taxonomy" id="47858"/>
    <lineage>
        <taxon>Bacteria</taxon>
        <taxon>Bacillati</taxon>
        <taxon>Actinomycetota</taxon>
        <taxon>Actinomycetes</taxon>
        <taxon>Micromonosporales</taxon>
        <taxon>Micromonosporaceae</taxon>
        <taxon>Micromonospora</taxon>
    </lineage>
</organism>
<proteinExistence type="predicted"/>
<feature type="non-terminal residue" evidence="3">
    <location>
        <position position="1"/>
    </location>
</feature>
<dbReference type="SUPFAM" id="SSF100950">
    <property type="entry name" value="NagB/RpiA/CoA transferase-like"/>
    <property type="match status" value="1"/>
</dbReference>
<dbReference type="RefSeq" id="WP_208814676.1">
    <property type="nucleotide sequence ID" value="NZ_WVUH01000144.1"/>
</dbReference>
<evidence type="ECO:0000313" key="4">
    <source>
        <dbReference type="Proteomes" id="UP000823521"/>
    </source>
</evidence>
<dbReference type="PANTHER" id="PTHR11054:SF0">
    <property type="entry name" value="6-PHOSPHOGLUCONOLACTONASE"/>
    <property type="match status" value="1"/>
</dbReference>